<dbReference type="SMART" id="SM00248">
    <property type="entry name" value="ANK"/>
    <property type="match status" value="12"/>
</dbReference>
<dbReference type="Pfam" id="PF12796">
    <property type="entry name" value="Ank_2"/>
    <property type="match status" value="2"/>
</dbReference>
<name>A0A1V0SLI2_9VIRU</name>
<dbReference type="Gene3D" id="1.25.40.20">
    <property type="entry name" value="Ankyrin repeat-containing domain"/>
    <property type="match status" value="3"/>
</dbReference>
<dbReference type="PANTHER" id="PTHR24198:SF165">
    <property type="entry name" value="ANKYRIN REPEAT-CONTAINING PROTEIN-RELATED"/>
    <property type="match status" value="1"/>
</dbReference>
<keyword evidence="2" id="KW-0040">ANK repeat</keyword>
<gene>
    <name evidence="3" type="ORF">Klosneuvirus_6_40</name>
</gene>
<dbReference type="InterPro" id="IPR036770">
    <property type="entry name" value="Ankyrin_rpt-contain_sf"/>
</dbReference>
<evidence type="ECO:0000313" key="3">
    <source>
        <dbReference type="EMBL" id="ARF12478.1"/>
    </source>
</evidence>
<sequence length="715" mass="82263">MDFSSSPSKETYNFQVEQLQLNYEQRYKKISLETDNPNLDKFIQAIKTNNIPFLHKLLSTCGYIKDSNNLTPLKVAIVNNKYMAVEAILQHLNYIADEDLFALACEYCTDDVGLQIIKELAKCNNFDVNRKGGSINESPLYFLIRNNHKDGIDYLLIFENIDLNSPIKNKQSLLQYAVTNGKLAIVELLASHKNIQLTSENVDTILNSSNNTMIEKVLANNKLDLQNKDKLYEYYFKLVKSVTIKPNTLKYFENYVDINCKDNSGNTVLFYVINNNDYSKLTYFLSHPKIDLTITNSDGSSALLSSIIKNNSDVVKRLFEHVKNYSDEIKKKLSEEVTELNESLLIVSAKNNNYDIFKQVYTTLKYNVNHVDFNGYTALYYAISKLNKNIFQLLINDPEIDVNKQDSNGLSLLMHVCDKKNDEFIYQLLNHKNININLQNHKGHNIFGSILYNKYKNKHTLTQPIVDFNGADTNDGHNYGLFQSKVQHQFTDLIKIPSSDVSTELLLPYSEPYKSTPITIDNNPIKLISTLLKKNIDVNTYDIYNKTPLMYVIDNKDQNIFTLLLNHEGLDLNFKYNDGNTYLMMLFDKLVETECDNTYLTLFLQLLNHSKVNINDTDYLGNTLLSIASGNKDIFVLNHLLKVKNIDLDKQNYKGQMALSNAVKNELWNNVKLLLSYGANQTIKEQLSTEIAYKYNNLINEYKSTNKSDKKGWFS</sequence>
<proteinExistence type="predicted"/>
<accession>A0A1V0SLI2</accession>
<dbReference type="SUPFAM" id="SSF48403">
    <property type="entry name" value="Ankyrin repeat"/>
    <property type="match status" value="3"/>
</dbReference>
<protein>
    <submittedName>
        <fullName evidence="3">Ankyrin repeat protein</fullName>
    </submittedName>
</protein>
<reference evidence="3" key="1">
    <citation type="journal article" date="2017" name="Science">
        <title>Giant viruses with an expanded complement of translation system components.</title>
        <authorList>
            <person name="Schulz F."/>
            <person name="Yutin N."/>
            <person name="Ivanova N.N."/>
            <person name="Ortega D.R."/>
            <person name="Lee T.K."/>
            <person name="Vierheilig J."/>
            <person name="Daims H."/>
            <person name="Horn M."/>
            <person name="Wagner M."/>
            <person name="Jensen G.J."/>
            <person name="Kyrpides N.C."/>
            <person name="Koonin E.V."/>
            <person name="Woyke T."/>
        </authorList>
    </citation>
    <scope>NUCLEOTIDE SEQUENCE</scope>
    <source>
        <strain evidence="3">KNV1</strain>
    </source>
</reference>
<dbReference type="PANTHER" id="PTHR24198">
    <property type="entry name" value="ANKYRIN REPEAT AND PROTEIN KINASE DOMAIN-CONTAINING PROTEIN"/>
    <property type="match status" value="1"/>
</dbReference>
<organism evidence="3">
    <name type="scientific">Klosneuvirus KNV1</name>
    <dbReference type="NCBI Taxonomy" id="1977640"/>
    <lineage>
        <taxon>Viruses</taxon>
        <taxon>Varidnaviria</taxon>
        <taxon>Bamfordvirae</taxon>
        <taxon>Nucleocytoviricota</taxon>
        <taxon>Megaviricetes</taxon>
        <taxon>Imitervirales</taxon>
        <taxon>Mimiviridae</taxon>
        <taxon>Klosneuvirinae</taxon>
        <taxon>Klosneuvirus</taxon>
    </lineage>
</organism>
<evidence type="ECO:0000256" key="1">
    <source>
        <dbReference type="ARBA" id="ARBA00022737"/>
    </source>
</evidence>
<dbReference type="InterPro" id="IPR002110">
    <property type="entry name" value="Ankyrin_rpt"/>
</dbReference>
<keyword evidence="1" id="KW-0677">Repeat</keyword>
<evidence type="ECO:0000256" key="2">
    <source>
        <dbReference type="ARBA" id="ARBA00023043"/>
    </source>
</evidence>
<dbReference type="EMBL" id="KY684113">
    <property type="protein sequence ID" value="ARF12478.1"/>
    <property type="molecule type" value="Genomic_DNA"/>
</dbReference>